<reference evidence="2 3" key="1">
    <citation type="journal article" date="2015" name="Genome Biol.">
        <title>Comparative genomics of Steinernema reveals deeply conserved gene regulatory networks.</title>
        <authorList>
            <person name="Dillman A.R."/>
            <person name="Macchietto M."/>
            <person name="Porter C.F."/>
            <person name="Rogers A."/>
            <person name="Williams B."/>
            <person name="Antoshechkin I."/>
            <person name="Lee M.M."/>
            <person name="Goodwin Z."/>
            <person name="Lu X."/>
            <person name="Lewis E.E."/>
            <person name="Goodrich-Blair H."/>
            <person name="Stock S.P."/>
            <person name="Adams B.J."/>
            <person name="Sternberg P.W."/>
            <person name="Mortazavi A."/>
        </authorList>
    </citation>
    <scope>NUCLEOTIDE SEQUENCE [LARGE SCALE GENOMIC DNA]</scope>
    <source>
        <strain evidence="2 3">ALL</strain>
    </source>
</reference>
<feature type="transmembrane region" description="Helical" evidence="1">
    <location>
        <begin position="20"/>
        <end position="45"/>
    </location>
</feature>
<evidence type="ECO:0000313" key="2">
    <source>
        <dbReference type="EMBL" id="TKR62988.1"/>
    </source>
</evidence>
<evidence type="ECO:0000256" key="1">
    <source>
        <dbReference type="SAM" id="Phobius"/>
    </source>
</evidence>
<name>A0A4U5M2M6_STECR</name>
<dbReference type="Proteomes" id="UP000298663">
    <property type="component" value="Unassembled WGS sequence"/>
</dbReference>
<gene>
    <name evidence="2" type="ORF">L596_026878</name>
</gene>
<keyword evidence="1" id="KW-0472">Membrane</keyword>
<comment type="caution">
    <text evidence="2">The sequence shown here is derived from an EMBL/GenBank/DDBJ whole genome shotgun (WGS) entry which is preliminary data.</text>
</comment>
<evidence type="ECO:0008006" key="4">
    <source>
        <dbReference type="Google" id="ProtNLM"/>
    </source>
</evidence>
<dbReference type="EMBL" id="AZBU02000010">
    <property type="protein sequence ID" value="TKR62988.1"/>
    <property type="molecule type" value="Genomic_DNA"/>
</dbReference>
<reference evidence="2 3" key="2">
    <citation type="journal article" date="2019" name="G3 (Bethesda)">
        <title>Hybrid Assembly of the Genome of the Entomopathogenic Nematode Steinernema carpocapsae Identifies the X-Chromosome.</title>
        <authorList>
            <person name="Serra L."/>
            <person name="Macchietto M."/>
            <person name="Macias-Munoz A."/>
            <person name="McGill C.J."/>
            <person name="Rodriguez I.M."/>
            <person name="Rodriguez B."/>
            <person name="Murad R."/>
            <person name="Mortazavi A."/>
        </authorList>
    </citation>
    <scope>NUCLEOTIDE SEQUENCE [LARGE SCALE GENOMIC DNA]</scope>
    <source>
        <strain evidence="2 3">ALL</strain>
    </source>
</reference>
<feature type="transmembrane region" description="Helical" evidence="1">
    <location>
        <begin position="177"/>
        <end position="199"/>
    </location>
</feature>
<protein>
    <recommendedName>
        <fullName evidence="4">G-protein coupled receptors family 1 profile domain-containing protein</fullName>
    </recommendedName>
</protein>
<feature type="transmembrane region" description="Helical" evidence="1">
    <location>
        <begin position="219"/>
        <end position="237"/>
    </location>
</feature>
<organism evidence="2 3">
    <name type="scientific">Steinernema carpocapsae</name>
    <name type="common">Entomopathogenic nematode</name>
    <dbReference type="NCBI Taxonomy" id="34508"/>
    <lineage>
        <taxon>Eukaryota</taxon>
        <taxon>Metazoa</taxon>
        <taxon>Ecdysozoa</taxon>
        <taxon>Nematoda</taxon>
        <taxon>Chromadorea</taxon>
        <taxon>Rhabditida</taxon>
        <taxon>Tylenchina</taxon>
        <taxon>Panagrolaimomorpha</taxon>
        <taxon>Strongyloidoidea</taxon>
        <taxon>Steinernematidae</taxon>
        <taxon>Steinernema</taxon>
    </lineage>
</organism>
<keyword evidence="1" id="KW-1133">Transmembrane helix</keyword>
<keyword evidence="1" id="KW-0812">Transmembrane</keyword>
<feature type="transmembrane region" description="Helical" evidence="1">
    <location>
        <begin position="257"/>
        <end position="276"/>
    </location>
</feature>
<keyword evidence="3" id="KW-1185">Reference proteome</keyword>
<proteinExistence type="predicted"/>
<feature type="transmembrane region" description="Helical" evidence="1">
    <location>
        <begin position="57"/>
        <end position="81"/>
    </location>
</feature>
<dbReference type="OrthoDB" id="10377144at2759"/>
<sequence length="277" mass="32194">MWYLCQRHPSIKEMDSMQLFVAATYIICGIFLAPFYVRIIYIFCVRKQFRCMECYQIMIQIGIAQCLIAPGTFFVGLANLLNEDYFRLAASTLKIVSAAIRLESVLSLVLALNRLKIICRLRYPDMIHTVLLALSWTFGFLYVGFFFSPWCDYIVVPGQYISKYDLSKPYSGLLKDIGSYVLISATTLSLIVYATIILYLGWTHWKVGKTVSISKEKPILYYAGVRFLFDMTLTVTYNFVRMPSSPWLGFFNYMTYVFNNLVLPPILYLCLYRYVYN</sequence>
<accession>A0A4U5M2M6</accession>
<dbReference type="AlphaFoldDB" id="A0A4U5M2M6"/>
<evidence type="ECO:0000313" key="3">
    <source>
        <dbReference type="Proteomes" id="UP000298663"/>
    </source>
</evidence>
<feature type="transmembrane region" description="Helical" evidence="1">
    <location>
        <begin position="127"/>
        <end position="147"/>
    </location>
</feature>